<feature type="compositionally biased region" description="Polar residues" evidence="4">
    <location>
        <begin position="12"/>
        <end position="53"/>
    </location>
</feature>
<dbReference type="NCBIfam" id="TIGR03696">
    <property type="entry name" value="Rhs_assc_core"/>
    <property type="match status" value="1"/>
</dbReference>
<feature type="transmembrane region" description="Helical" evidence="5">
    <location>
        <begin position="2694"/>
        <end position="2718"/>
    </location>
</feature>
<evidence type="ECO:0000313" key="8">
    <source>
        <dbReference type="EMBL" id="KAK1764252.1"/>
    </source>
</evidence>
<dbReference type="InterPro" id="IPR022045">
    <property type="entry name" value="TcdB_toxin_mid/N"/>
</dbReference>
<keyword evidence="5" id="KW-1133">Transmembrane helix</keyword>
<dbReference type="EMBL" id="MU839021">
    <property type="protein sequence ID" value="KAK1764252.1"/>
    <property type="molecule type" value="Genomic_DNA"/>
</dbReference>
<evidence type="ECO:0000256" key="3">
    <source>
        <dbReference type="ARBA" id="ARBA00023026"/>
    </source>
</evidence>
<evidence type="ECO:0000256" key="1">
    <source>
        <dbReference type="ARBA" id="ARBA00004613"/>
    </source>
</evidence>
<evidence type="ECO:0000259" key="7">
    <source>
        <dbReference type="Pfam" id="PF12256"/>
    </source>
</evidence>
<dbReference type="InterPro" id="IPR006530">
    <property type="entry name" value="YD"/>
</dbReference>
<evidence type="ECO:0000256" key="4">
    <source>
        <dbReference type="SAM" id="MobiDB-lite"/>
    </source>
</evidence>
<evidence type="ECO:0000256" key="2">
    <source>
        <dbReference type="ARBA" id="ARBA00022525"/>
    </source>
</evidence>
<dbReference type="GO" id="GO:0005737">
    <property type="term" value="C:cytoplasm"/>
    <property type="evidence" value="ECO:0007669"/>
    <property type="project" value="InterPro"/>
</dbReference>
<feature type="domain" description="Insecticide toxin TcdB middle/C-terminal" evidence="6">
    <location>
        <begin position="947"/>
        <end position="1079"/>
    </location>
</feature>
<comment type="subcellular location">
    <subcellularLocation>
        <location evidence="1">Secreted</location>
    </subcellularLocation>
</comment>
<feature type="compositionally biased region" description="Polar residues" evidence="4">
    <location>
        <begin position="70"/>
        <end position="81"/>
    </location>
</feature>
<feature type="transmembrane region" description="Helical" evidence="5">
    <location>
        <begin position="2621"/>
        <end position="2646"/>
    </location>
</feature>
<comment type="caution">
    <text evidence="8">The sequence shown here is derived from an EMBL/GenBank/DDBJ whole genome shotgun (WGS) entry which is preliminary data.</text>
</comment>
<dbReference type="PRINTS" id="PR01341">
    <property type="entry name" value="SALSPVBPROT"/>
</dbReference>
<keyword evidence="5" id="KW-0472">Membrane</keyword>
<dbReference type="GO" id="GO:0005576">
    <property type="term" value="C:extracellular region"/>
    <property type="evidence" value="ECO:0007669"/>
    <property type="project" value="UniProtKB-SubCell"/>
</dbReference>
<organism evidence="8 9">
    <name type="scientific">Phialemonium atrogriseum</name>
    <dbReference type="NCBI Taxonomy" id="1093897"/>
    <lineage>
        <taxon>Eukaryota</taxon>
        <taxon>Fungi</taxon>
        <taxon>Dikarya</taxon>
        <taxon>Ascomycota</taxon>
        <taxon>Pezizomycotina</taxon>
        <taxon>Sordariomycetes</taxon>
        <taxon>Sordariomycetidae</taxon>
        <taxon>Cephalothecales</taxon>
        <taxon>Cephalothecaceae</taxon>
        <taxon>Phialemonium</taxon>
    </lineage>
</organism>
<dbReference type="GeneID" id="85308789"/>
<feature type="region of interest" description="Disordered" evidence="4">
    <location>
        <begin position="1"/>
        <end position="95"/>
    </location>
</feature>
<dbReference type="Pfam" id="PF12255">
    <property type="entry name" value="TcdB_toxin_midC"/>
    <property type="match status" value="1"/>
</dbReference>
<keyword evidence="3" id="KW-0843">Virulence</keyword>
<evidence type="ECO:0000256" key="5">
    <source>
        <dbReference type="SAM" id="Phobius"/>
    </source>
</evidence>
<evidence type="ECO:0000313" key="9">
    <source>
        <dbReference type="Proteomes" id="UP001244011"/>
    </source>
</evidence>
<dbReference type="InterPro" id="IPR022044">
    <property type="entry name" value="TcdB_toxin_mid/C"/>
</dbReference>
<keyword evidence="9" id="KW-1185">Reference proteome</keyword>
<keyword evidence="2" id="KW-0964">Secreted</keyword>
<evidence type="ECO:0000259" key="6">
    <source>
        <dbReference type="Pfam" id="PF12255"/>
    </source>
</evidence>
<feature type="domain" description="Insecticide toxin TcdB middle/N-terminal" evidence="7">
    <location>
        <begin position="716"/>
        <end position="854"/>
    </location>
</feature>
<dbReference type="Pfam" id="PF03534">
    <property type="entry name" value="SpvB"/>
    <property type="match status" value="1"/>
</dbReference>
<gene>
    <name evidence="8" type="ORF">QBC33DRAFT_497829</name>
</gene>
<dbReference type="InterPro" id="IPR022385">
    <property type="entry name" value="Rhs_assc_core"/>
</dbReference>
<dbReference type="RefSeq" id="XP_060280465.1">
    <property type="nucleotide sequence ID" value="XM_060425602.1"/>
</dbReference>
<protein>
    <submittedName>
        <fullName evidence="8">YD repeat-containing protein</fullName>
    </submittedName>
</protein>
<keyword evidence="5" id="KW-0812">Transmembrane</keyword>
<dbReference type="PANTHER" id="PTHR32305">
    <property type="match status" value="1"/>
</dbReference>
<dbReference type="Proteomes" id="UP001244011">
    <property type="component" value="Unassembled WGS sequence"/>
</dbReference>
<dbReference type="InterPro" id="IPR003284">
    <property type="entry name" value="Sal_SpvB"/>
</dbReference>
<feature type="transmembrane region" description="Helical" evidence="5">
    <location>
        <begin position="2667"/>
        <end position="2688"/>
    </location>
</feature>
<feature type="transmembrane region" description="Helical" evidence="5">
    <location>
        <begin position="2556"/>
        <end position="2577"/>
    </location>
</feature>
<dbReference type="InterPro" id="IPR028994">
    <property type="entry name" value="Integrin_alpha_N"/>
</dbReference>
<feature type="region of interest" description="Disordered" evidence="4">
    <location>
        <begin position="1893"/>
        <end position="1929"/>
    </location>
</feature>
<proteinExistence type="predicted"/>
<sequence>MYPFTRPEDGQNGAQSSTSQSVGPQATTQRDNSGATTGQSGPDTAQSPHNLPSVSLPKGGGAIKGIGESFSVSPATGTGSFSVPIKTSPGRGGSSVQLSLSYNSGVGNGPFGLGWQISNQSIVRKTDKGLPQYRDEDESDVFLLAGTEDLVPVLDVNADGTFGEKKVEFREEGGRWVRVARYQPRIESGFLRILRITDTETCDTHWEVKTDSNVTTIFGDSDNCRVFDPLDPSHVFEWLPSRTYDDKGNETVYEYKAENSLGIDVDCLSEQRRTVTGRSAARYPKRIKYGNSVSGLNPTFATRNHWLFEVVFDYGDHDSDHPTAQESRPWPSRPDPFSSRRSGFDIRTYRLCRRVLMFHHFPDEPGVGRDCVVASFNIGYESIGHDESTGLSVATIIKSVSQEHWQRDGKGGYKRQSLPPLDFTYSMAQPAKHSRVLNSSSLANLPAGLSDTYELVDLEGQGLPGVVTRIDGSLLYVPNLGNGEFGPAEPLPTNPAAVFRSGGGNERWMDLSGGGKVELVQMGGAVPGFYTRDWDEESGWAGFRPFESFPNLAWDDKNLKFIDVTGDGIADIVILQDQVLTFYTGLGDSGFGGPLHTPPPLEDDSYSGSRLLFWDGVEAIYTADMTGDGLADLVRIRHCEVCYWPNLGYGRFDSKVVMSGAPKFDSPDMFDQAFLRLADVDGSGTTDLIYLGNETPMIYQNLSGNGWSRGIPITGFPGIDATTKVQVIDLLGRGTGCLVWSSVLPGDSGRQIRYLDLMEAGKPYLLVGMDNNMGWETRVTYESSTQFFARDKKAGRPWTSHLPFPVQCVEKTEAVDRVGKNIFTTRYAYHDGYFDGPEREFRGFGMVETWDTEKYSSLEQLDGCYSNISKHSNMPPVLTKTWYHTGEYLNGEATSRYPDVPYWIETGGSGVSANTFATLGSTGLPSSIITKRGSVPYRASHQERREACRALRGSVLRSEVYAVDGTNLQDIPYTVKQANMQLEQRQPLGRNRHAVFFVRPKETLEVVYDRKIYPCGRFDPRIAHTLVLETDFYGNPLRSMTISYGRRLEDPDPRLTDEDRERQRHTYAVLSEATSTNSFDDVETYLLPKPAESRVYEVINIGAACREQHRGGDGGGLVPFEEALHTAILLSTGKFDVPFENFAGPYPSNTAAHRRLLKHSRAIYRRDDLTGPLPIGVVERLAIPSQNLQLAFTDDQAARYVEAGKIPADRLQSVFGDDCNYVRVPGETGWWAPSGEAFFSGDRRDGAAEELRMAREHFFLVRRSRPPFDREDRPAESFYEYDAYDFAVKEVRDPYGNRLTVGERDVDPERPLVRPGYDYRVLAPFLIMDANRNCAEVVFDVMGNVVASASRGKPEEDLGDSLKGVNPSLDGAETREFFGNPVEVGKRLLGGATARTVYDFFAYHRTRHHAHPQPNWTAGLTRETTLSDLPAGTDSRVFVSISFSDGSGRSIQTKLQCEPGPLTPLNDEADDPKGDKNPEPQVTKRWLTSSWVILNNKNKPIRQFEPFFSATPTFQSRAIHGVSSTLLYDALSRPVAVISPDHAWTKVTFHPWGSDDWDANDTVLEPDPAADPDVGPLFRRLPAHDYLPTWYARQQRLGRLHREAAAGAAAVSARTPSTSCFDALGRVCVGFEVVRRAGGDGEEVLRQPVFLDVQGLPFRMEDALGRTSARSVFAIGGVVIAETSMDGGTRWALKDGAGRAILAWNGRGQRFRTEYDRGGRIVGMYLEQGGREYLVERSVYGETEPDGELRNARGRIVRAFDQSGITRTPDYDFRGNVMGSSRQLAKDYKGIIDWAGQPEVQSATYDEKIFYNALGKPTRTILPDGTTATYSYNERGLANSVTTAVTGTGTSTEVIRDMEYDAKGQRARVILGNGVQTQTFYDKETFRISRILTTRHRTRSSSSSSDTDSENNGTVTPPPRLRRRSRTKTEHLQDLRYVYDAAGNLTHVSDAARQATFFRNERVDAGQSFVYDSIYRLVEATGREHVGQAQTQIQGIGHHTPPPSPAGRADHANDAKAVGRYVERYVYDAANNLVSVRHTSPAGGGGGWTRRYEYCEASRVEAGEVGNRLSRTRVGRVVEEYRYDAPEAETGNMTGMPGLPGIEYDYGERMALSVQTVGRGGEARERTYYRYDATGQRVRKVTERCGGGDDQPREPAIVKETVYIGGAFEVFRRYSGSGDVSLEVHSLSIAESGRRLLLIENRTVGGDSRAPGVLYRYQLGNNQGSATVEVDEDANLISYEEYTPYGVSSLRAVYRDTEIPKRYRFLGKERDDTGLYHFGARYYAAWLGRFVSADPDGAADGPNLYQYSHGNPVMLADPGGKAAGPAAAAPAEALGWGVGAMTQRARDWVVFENLPSWVSGLREWRVYGRLASMDFAMMLQNQLLAGGATVGEAAAKFEQYMPSAETGGRLGSSFIDFMFPGMKRAFEHKLMDFAKYAAEDGSLAEGLVEQAFQGADEILAQLSKHSANVAAELGKDWGKTQLAVTIRGVEEGSAGWNAMTSKIQGVLQEAGQVEALIVHADNPALVAARRSLDASAMALINKAGGLAKVLGSGAKYLGPLAFGLTVVAAPFQAYAATDATRKVSDRVQSGLDLGSGLTGLGVTAVAGAVKAGTLTSAATVAGATATVVAGAALGGAAVGAGVGGYVADKVENSQWVQGHLGKQGAAAAGAGTGVLAGAAAGAAVGALVGSVLPVVGTAAGAAIGAAAGAVGASAKILIRKWWG</sequence>
<name>A0AAJ0BUI5_9PEZI</name>
<dbReference type="SUPFAM" id="SSF69318">
    <property type="entry name" value="Integrin alpha N-terminal domain"/>
    <property type="match status" value="1"/>
</dbReference>
<dbReference type="Gene3D" id="2.180.10.10">
    <property type="entry name" value="RHS repeat-associated core"/>
    <property type="match status" value="1"/>
</dbReference>
<feature type="transmembrane region" description="Helical" evidence="5">
    <location>
        <begin position="2589"/>
        <end position="2609"/>
    </location>
</feature>
<dbReference type="PANTHER" id="PTHR32305:SF15">
    <property type="entry name" value="PROTEIN RHSA-RELATED"/>
    <property type="match status" value="1"/>
</dbReference>
<dbReference type="Pfam" id="PF12256">
    <property type="entry name" value="TcdB_toxin_midN"/>
    <property type="match status" value="1"/>
</dbReference>
<feature type="region of interest" description="Disordered" evidence="4">
    <location>
        <begin position="1450"/>
        <end position="1482"/>
    </location>
</feature>
<dbReference type="NCBIfam" id="TIGR01643">
    <property type="entry name" value="YD_repeat_2x"/>
    <property type="match status" value="1"/>
</dbReference>
<accession>A0AAJ0BUI5</accession>
<dbReference type="InterPro" id="IPR050708">
    <property type="entry name" value="T6SS_VgrG/RHS"/>
</dbReference>
<reference evidence="8" key="1">
    <citation type="submission" date="2023-06" db="EMBL/GenBank/DDBJ databases">
        <title>Genome-scale phylogeny and comparative genomics of the fungal order Sordariales.</title>
        <authorList>
            <consortium name="Lawrence Berkeley National Laboratory"/>
            <person name="Hensen N."/>
            <person name="Bonometti L."/>
            <person name="Westerberg I."/>
            <person name="Brannstrom I.O."/>
            <person name="Guillou S."/>
            <person name="Cros-Aarteil S."/>
            <person name="Calhoun S."/>
            <person name="Haridas S."/>
            <person name="Kuo A."/>
            <person name="Mondo S."/>
            <person name="Pangilinan J."/>
            <person name="Riley R."/>
            <person name="Labutti K."/>
            <person name="Andreopoulos B."/>
            <person name="Lipzen A."/>
            <person name="Chen C."/>
            <person name="Yanf M."/>
            <person name="Daum C."/>
            <person name="Ng V."/>
            <person name="Clum A."/>
            <person name="Steindorff A."/>
            <person name="Ohm R."/>
            <person name="Martin F."/>
            <person name="Silar P."/>
            <person name="Natvig D."/>
            <person name="Lalanne C."/>
            <person name="Gautier V."/>
            <person name="Ament-Velasquez S.L."/>
            <person name="Kruys A."/>
            <person name="Hutchinson M.I."/>
            <person name="Powell A.J."/>
            <person name="Barry K."/>
            <person name="Miller A.N."/>
            <person name="Grigoriev I.V."/>
            <person name="Debuchy R."/>
            <person name="Gladieux P."/>
            <person name="Thoren M.H."/>
            <person name="Johannesson H."/>
        </authorList>
    </citation>
    <scope>NUCLEOTIDE SEQUENCE</scope>
    <source>
        <strain evidence="8">8032-3</strain>
    </source>
</reference>